<feature type="compositionally biased region" description="Basic and acidic residues" evidence="1">
    <location>
        <begin position="110"/>
        <end position="123"/>
    </location>
</feature>
<accession>A0ABR4FRC7</accession>
<sequence length="142" mass="16508">MVPIRRRSRDHEVAVNARPYPRKGKTRFPAKLVDTRAILEYGYPYEEEGDRTIVKLALSKEQIDDLIERSREFKRSLEGRARSGSRERDRSPPRRRSPGPLVFDTPVEGPDSKDVRSTTEHRPPGWRHSTKRNREISPFSGD</sequence>
<feature type="region of interest" description="Disordered" evidence="1">
    <location>
        <begin position="1"/>
        <end position="25"/>
    </location>
</feature>
<name>A0ABR4FRC7_9EURO</name>
<dbReference type="Pfam" id="PF26118">
    <property type="entry name" value="DUF8035"/>
    <property type="match status" value="1"/>
</dbReference>
<gene>
    <name evidence="3" type="ORF">BJX66DRAFT_49759</name>
</gene>
<evidence type="ECO:0000259" key="2">
    <source>
        <dbReference type="Pfam" id="PF26118"/>
    </source>
</evidence>
<feature type="domain" description="DUF8035" evidence="2">
    <location>
        <begin position="22"/>
        <end position="75"/>
    </location>
</feature>
<dbReference type="InterPro" id="IPR058348">
    <property type="entry name" value="DUF8035"/>
</dbReference>
<dbReference type="Proteomes" id="UP001610563">
    <property type="component" value="Unassembled WGS sequence"/>
</dbReference>
<evidence type="ECO:0000313" key="4">
    <source>
        <dbReference type="Proteomes" id="UP001610563"/>
    </source>
</evidence>
<feature type="region of interest" description="Disordered" evidence="1">
    <location>
        <begin position="71"/>
        <end position="142"/>
    </location>
</feature>
<evidence type="ECO:0000313" key="3">
    <source>
        <dbReference type="EMBL" id="KAL2785823.1"/>
    </source>
</evidence>
<feature type="compositionally biased region" description="Basic and acidic residues" evidence="1">
    <location>
        <begin position="71"/>
        <end position="92"/>
    </location>
</feature>
<reference evidence="3 4" key="1">
    <citation type="submission" date="2024-07" db="EMBL/GenBank/DDBJ databases">
        <title>Section-level genome sequencing and comparative genomics of Aspergillus sections Usti and Cavernicolus.</title>
        <authorList>
            <consortium name="Lawrence Berkeley National Laboratory"/>
            <person name="Nybo J.L."/>
            <person name="Vesth T.C."/>
            <person name="Theobald S."/>
            <person name="Frisvad J.C."/>
            <person name="Larsen T.O."/>
            <person name="Kjaerboelling I."/>
            <person name="Rothschild-Mancinelli K."/>
            <person name="Lyhne E.K."/>
            <person name="Kogle M.E."/>
            <person name="Barry K."/>
            <person name="Clum A."/>
            <person name="Na H."/>
            <person name="Ledsgaard L."/>
            <person name="Lin J."/>
            <person name="Lipzen A."/>
            <person name="Kuo A."/>
            <person name="Riley R."/>
            <person name="Mondo S."/>
            <person name="Labutti K."/>
            <person name="Haridas S."/>
            <person name="Pangalinan J."/>
            <person name="Salamov A.A."/>
            <person name="Simmons B.A."/>
            <person name="Magnuson J.K."/>
            <person name="Chen J."/>
            <person name="Drula E."/>
            <person name="Henrissat B."/>
            <person name="Wiebenga A."/>
            <person name="Lubbers R.J."/>
            <person name="Gomes A.C."/>
            <person name="Makela M.R."/>
            <person name="Stajich J."/>
            <person name="Grigoriev I.V."/>
            <person name="Mortensen U.H."/>
            <person name="De Vries R.P."/>
            <person name="Baker S.E."/>
            <person name="Andersen M.R."/>
        </authorList>
    </citation>
    <scope>NUCLEOTIDE SEQUENCE [LARGE SCALE GENOMIC DNA]</scope>
    <source>
        <strain evidence="3 4">CBS 209.92</strain>
    </source>
</reference>
<dbReference type="EMBL" id="JBFTWV010000133">
    <property type="protein sequence ID" value="KAL2785823.1"/>
    <property type="molecule type" value="Genomic_DNA"/>
</dbReference>
<keyword evidence="4" id="KW-1185">Reference proteome</keyword>
<protein>
    <recommendedName>
        <fullName evidence="2">DUF8035 domain-containing protein</fullName>
    </recommendedName>
</protein>
<proteinExistence type="predicted"/>
<organism evidence="3 4">
    <name type="scientific">Aspergillus keveii</name>
    <dbReference type="NCBI Taxonomy" id="714993"/>
    <lineage>
        <taxon>Eukaryota</taxon>
        <taxon>Fungi</taxon>
        <taxon>Dikarya</taxon>
        <taxon>Ascomycota</taxon>
        <taxon>Pezizomycotina</taxon>
        <taxon>Eurotiomycetes</taxon>
        <taxon>Eurotiomycetidae</taxon>
        <taxon>Eurotiales</taxon>
        <taxon>Aspergillaceae</taxon>
        <taxon>Aspergillus</taxon>
        <taxon>Aspergillus subgen. Nidulantes</taxon>
    </lineage>
</organism>
<comment type="caution">
    <text evidence="3">The sequence shown here is derived from an EMBL/GenBank/DDBJ whole genome shotgun (WGS) entry which is preliminary data.</text>
</comment>
<evidence type="ECO:0000256" key="1">
    <source>
        <dbReference type="SAM" id="MobiDB-lite"/>
    </source>
</evidence>